<proteinExistence type="predicted"/>
<dbReference type="EMBL" id="JAHHHV010000029">
    <property type="protein sequence ID" value="MBW4465071.1"/>
    <property type="molecule type" value="Genomic_DNA"/>
</dbReference>
<sequence length="226" mass="25226">MVSINHLAASTIFTSTGLAWRFPTVEAARQHLRKYEKLIAHWAASLGASDAVVGGGGKEWPVLPHLSPDLSPEVSPIAAAPTFKADGDLLIAQHWLNAPLLDALMELRQTPGIAGLVNWQSQKQVVLTQACEELTLGEQLSDSLKYSRSDYWHRPDFERFERECRQALNQDGSNIIEFRYQAFDPKSGGRWRDIVASYRFIDAGHLGLFQLARNLSYRPIESPVTA</sequence>
<reference evidence="1" key="1">
    <citation type="submission" date="2021-05" db="EMBL/GenBank/DDBJ databases">
        <authorList>
            <person name="Pietrasiak N."/>
            <person name="Ward R."/>
            <person name="Stajich J.E."/>
            <person name="Kurbessoian T."/>
        </authorList>
    </citation>
    <scope>NUCLEOTIDE SEQUENCE</scope>
    <source>
        <strain evidence="1">GSE-TBD4-15B</strain>
    </source>
</reference>
<accession>A0A951P8P7</accession>
<dbReference type="AlphaFoldDB" id="A0A951P8P7"/>
<name>A0A951P8P7_9CYAN</name>
<gene>
    <name evidence="1" type="ORF">KME07_06480</name>
</gene>
<comment type="caution">
    <text evidence="1">The sequence shown here is derived from an EMBL/GenBank/DDBJ whole genome shotgun (WGS) entry which is preliminary data.</text>
</comment>
<reference evidence="1" key="2">
    <citation type="journal article" date="2022" name="Microbiol. Resour. Announc.">
        <title>Metagenome Sequencing to Explore Phylogenomics of Terrestrial Cyanobacteria.</title>
        <authorList>
            <person name="Ward R.D."/>
            <person name="Stajich J.E."/>
            <person name="Johansen J.R."/>
            <person name="Huntemann M."/>
            <person name="Clum A."/>
            <person name="Foster B."/>
            <person name="Foster B."/>
            <person name="Roux S."/>
            <person name="Palaniappan K."/>
            <person name="Varghese N."/>
            <person name="Mukherjee S."/>
            <person name="Reddy T.B.K."/>
            <person name="Daum C."/>
            <person name="Copeland A."/>
            <person name="Chen I.A."/>
            <person name="Ivanova N.N."/>
            <person name="Kyrpides N.C."/>
            <person name="Shapiro N."/>
            <person name="Eloe-Fadrosh E.A."/>
            <person name="Pietrasiak N."/>
        </authorList>
    </citation>
    <scope>NUCLEOTIDE SEQUENCE</scope>
    <source>
        <strain evidence="1">GSE-TBD4-15B</strain>
    </source>
</reference>
<organism evidence="1 2">
    <name type="scientific">Pegethrix bostrychoides GSE-TBD4-15B</name>
    <dbReference type="NCBI Taxonomy" id="2839662"/>
    <lineage>
        <taxon>Bacteria</taxon>
        <taxon>Bacillati</taxon>
        <taxon>Cyanobacteriota</taxon>
        <taxon>Cyanophyceae</taxon>
        <taxon>Oculatellales</taxon>
        <taxon>Oculatellaceae</taxon>
        <taxon>Pegethrix</taxon>
    </lineage>
</organism>
<evidence type="ECO:0000313" key="1">
    <source>
        <dbReference type="EMBL" id="MBW4465071.1"/>
    </source>
</evidence>
<evidence type="ECO:0000313" key="2">
    <source>
        <dbReference type="Proteomes" id="UP000707356"/>
    </source>
</evidence>
<protein>
    <submittedName>
        <fullName evidence="1">Uncharacterized protein</fullName>
    </submittedName>
</protein>
<dbReference type="Proteomes" id="UP000707356">
    <property type="component" value="Unassembled WGS sequence"/>
</dbReference>